<comment type="caution">
    <text evidence="4">The sequence shown here is derived from an EMBL/GenBank/DDBJ whole genome shotgun (WGS) entry which is preliminary data.</text>
</comment>
<name>A0A835XRS9_9CHLO</name>
<sequence>MLQALRSFVAALFGSEDSSDCIVEFNLSKDEADRPAKRQRTASEQKSGDSEEDKKLRAEAQNAALTATSEASQPPKQEVIDDVLVAHTWILRPGSTFFRSQAERWTAEQPAGSKRVLRVPLGSPDDLPHARSAIRFIYTGELDVSSAANLLRVRRMASYLGVEGYTEACDTALLALARKAPAPPLTTVAELYACRTLLPDPRGEDPTAAGLLDSLRTAGQEQLVAYKGTAAEVTATGGSKVQLGELLAWAFQDAPGVLNNPAVKGRARSLPPCCLEALLSCDAFATDDEASVLLLLAEWLDANPSTAEDVRKRLCGCIRLCHLNSGYLTGVLPLLSWFPLTPDEHILLCQMMAVLSGASRDQFVKMATQSDYQWPSCWTSGAARPHGSGSVGRVFEWSVAQEDVGGATGLVYRGFEIYPSVQLPLGGGAAGAYLCCRLPTCLKPSRVPAVVVSPGNARLTAWKWAEGSDGRRERQTAHSFTYKDWSDCMRWAGWGTPKALPLLAAPAAAAAPSAVAPDPLARWAPYLHEGRLSGTLEWLPA</sequence>
<dbReference type="PROSITE" id="PS50097">
    <property type="entry name" value="BTB"/>
    <property type="match status" value="1"/>
</dbReference>
<dbReference type="Gene3D" id="3.30.710.10">
    <property type="entry name" value="Potassium Channel Kv1.1, Chain A"/>
    <property type="match status" value="1"/>
</dbReference>
<dbReference type="InterPro" id="IPR000210">
    <property type="entry name" value="BTB/POZ_dom"/>
</dbReference>
<protein>
    <recommendedName>
        <fullName evidence="3">BTB domain-containing protein</fullName>
    </recommendedName>
</protein>
<dbReference type="Proteomes" id="UP000612055">
    <property type="component" value="Unassembled WGS sequence"/>
</dbReference>
<feature type="domain" description="BTB" evidence="3">
    <location>
        <begin position="61"/>
        <end position="146"/>
    </location>
</feature>
<dbReference type="Gene3D" id="1.25.40.420">
    <property type="match status" value="1"/>
</dbReference>
<dbReference type="PANTHER" id="PTHR24410:SF23">
    <property type="entry name" value="BTB DOMAIN-CONTAINING PROTEIN-RELATED"/>
    <property type="match status" value="1"/>
</dbReference>
<accession>A0A835XRS9</accession>
<evidence type="ECO:0000256" key="2">
    <source>
        <dbReference type="SAM" id="MobiDB-lite"/>
    </source>
</evidence>
<dbReference type="SUPFAM" id="SSF54695">
    <property type="entry name" value="POZ domain"/>
    <property type="match status" value="1"/>
</dbReference>
<dbReference type="Pfam" id="PF07707">
    <property type="entry name" value="BACK"/>
    <property type="match status" value="1"/>
</dbReference>
<proteinExistence type="predicted"/>
<dbReference type="AlphaFoldDB" id="A0A835XRS9"/>
<dbReference type="InterPro" id="IPR011705">
    <property type="entry name" value="BACK"/>
</dbReference>
<dbReference type="EMBL" id="JAEHOE010000067">
    <property type="protein sequence ID" value="KAG2489992.1"/>
    <property type="molecule type" value="Genomic_DNA"/>
</dbReference>
<dbReference type="InterPro" id="IPR051481">
    <property type="entry name" value="BTB-POZ/Galectin-3-binding"/>
</dbReference>
<dbReference type="InterPro" id="IPR011333">
    <property type="entry name" value="SKP1/BTB/POZ_sf"/>
</dbReference>
<feature type="region of interest" description="Disordered" evidence="2">
    <location>
        <begin position="28"/>
        <end position="57"/>
    </location>
</feature>
<organism evidence="4 5">
    <name type="scientific">Edaphochlamys debaryana</name>
    <dbReference type="NCBI Taxonomy" id="47281"/>
    <lineage>
        <taxon>Eukaryota</taxon>
        <taxon>Viridiplantae</taxon>
        <taxon>Chlorophyta</taxon>
        <taxon>core chlorophytes</taxon>
        <taxon>Chlorophyceae</taxon>
        <taxon>CS clade</taxon>
        <taxon>Chlamydomonadales</taxon>
        <taxon>Chlamydomonadales incertae sedis</taxon>
        <taxon>Edaphochlamys</taxon>
    </lineage>
</organism>
<keyword evidence="5" id="KW-1185">Reference proteome</keyword>
<gene>
    <name evidence="4" type="ORF">HYH03_011621</name>
</gene>
<evidence type="ECO:0000259" key="3">
    <source>
        <dbReference type="PROSITE" id="PS50097"/>
    </source>
</evidence>
<evidence type="ECO:0000313" key="5">
    <source>
        <dbReference type="Proteomes" id="UP000612055"/>
    </source>
</evidence>
<dbReference type="CDD" id="cd18186">
    <property type="entry name" value="BTB_POZ_ZBTB_KLHL-like"/>
    <property type="match status" value="1"/>
</dbReference>
<reference evidence="4" key="1">
    <citation type="journal article" date="2020" name="bioRxiv">
        <title>Comparative genomics of Chlamydomonas.</title>
        <authorList>
            <person name="Craig R.J."/>
            <person name="Hasan A.R."/>
            <person name="Ness R.W."/>
            <person name="Keightley P.D."/>
        </authorList>
    </citation>
    <scope>NUCLEOTIDE SEQUENCE</scope>
    <source>
        <strain evidence="4">CCAP 11/70</strain>
    </source>
</reference>
<evidence type="ECO:0000256" key="1">
    <source>
        <dbReference type="ARBA" id="ARBA00004906"/>
    </source>
</evidence>
<dbReference type="PANTHER" id="PTHR24410">
    <property type="entry name" value="HL07962P-RELATED"/>
    <property type="match status" value="1"/>
</dbReference>
<evidence type="ECO:0000313" key="4">
    <source>
        <dbReference type="EMBL" id="KAG2489992.1"/>
    </source>
</evidence>
<comment type="pathway">
    <text evidence="1">Protein modification; protein ubiquitination.</text>
</comment>